<dbReference type="Proteomes" id="UP000198736">
    <property type="component" value="Unassembled WGS sequence"/>
</dbReference>
<name>A0A0S4LJB3_9BACT</name>
<dbReference type="OrthoDB" id="7431798at2"/>
<accession>A0A0S4LJB3</accession>
<reference evidence="2" key="1">
    <citation type="submission" date="2015-10" db="EMBL/GenBank/DDBJ databases">
        <authorList>
            <person name="Luecker S."/>
            <person name="Luecker S."/>
        </authorList>
    </citation>
    <scope>NUCLEOTIDE SEQUENCE [LARGE SCALE GENOMIC DNA]</scope>
</reference>
<evidence type="ECO:0000313" key="1">
    <source>
        <dbReference type="EMBL" id="CUS37651.1"/>
    </source>
</evidence>
<dbReference type="EMBL" id="CZPZ01000024">
    <property type="protein sequence ID" value="CUS37651.1"/>
    <property type="molecule type" value="Genomic_DNA"/>
</dbReference>
<organism evidence="1 2">
    <name type="scientific">Candidatus Nitrospira nitrificans</name>
    <dbReference type="NCBI Taxonomy" id="1742973"/>
    <lineage>
        <taxon>Bacteria</taxon>
        <taxon>Pseudomonadati</taxon>
        <taxon>Nitrospirota</taxon>
        <taxon>Nitrospiria</taxon>
        <taxon>Nitrospirales</taxon>
        <taxon>Nitrospiraceae</taxon>
        <taxon>Nitrospira</taxon>
    </lineage>
</organism>
<sequence>MRYEYLIQKDASPTASIKALLAREMHHRQYNTVCAAMAYVTIAGLRDVLGLLLSPPVRSQWLIGLDDALSQPGAIELCLSLESSDVRVASFEHEARRFHPKVLYLLDSTHRSRAFMVIGSANLTKHALAGNAESIVLLHADSSSDKRELDSIWADVWRLGRPLKRGELDHYRSQFTDSSRFRREARRSRAGLRLGQAKRKTREVLADDMAEVDPGTATVCWIECGYVTAMGRELEFKAEQGLFFGLNPHGGDPTYLNYRVSNGTTVQLRMKYQGNHMWRLQMTKEVPEVAEGLRPRQKGKLMRSPWVAVFERLRTKDTYRLYFVKLRSASFRQLKERSERHGTIGRTTAREYGWF</sequence>
<dbReference type="STRING" id="1742973.COMA2_300006"/>
<proteinExistence type="predicted"/>
<protein>
    <submittedName>
        <fullName evidence="1">Uncharacterized protein</fullName>
    </submittedName>
</protein>
<gene>
    <name evidence="1" type="ORF">COMA2_300006</name>
</gene>
<dbReference type="CDD" id="cd09117">
    <property type="entry name" value="PLDc_Bfil_DEXD_like"/>
    <property type="match status" value="1"/>
</dbReference>
<keyword evidence="2" id="KW-1185">Reference proteome</keyword>
<dbReference type="Gene3D" id="3.30.870.10">
    <property type="entry name" value="Endonuclease Chain A"/>
    <property type="match status" value="1"/>
</dbReference>
<dbReference type="AlphaFoldDB" id="A0A0S4LJB3"/>
<evidence type="ECO:0000313" key="2">
    <source>
        <dbReference type="Proteomes" id="UP000198736"/>
    </source>
</evidence>